<keyword evidence="1" id="KW-0175">Coiled coil</keyword>
<gene>
    <name evidence="2" type="ORF">S12H4_55853</name>
</gene>
<feature type="coiled-coil region" evidence="1">
    <location>
        <begin position="3"/>
        <end position="30"/>
    </location>
</feature>
<protein>
    <submittedName>
        <fullName evidence="2">Uncharacterized protein</fullName>
    </submittedName>
</protein>
<organism evidence="2">
    <name type="scientific">marine sediment metagenome</name>
    <dbReference type="NCBI Taxonomy" id="412755"/>
    <lineage>
        <taxon>unclassified sequences</taxon>
        <taxon>metagenomes</taxon>
        <taxon>ecological metagenomes</taxon>
    </lineage>
</organism>
<comment type="caution">
    <text evidence="2">The sequence shown here is derived from an EMBL/GenBank/DDBJ whole genome shotgun (WGS) entry which is preliminary data.</text>
</comment>
<dbReference type="AlphaFoldDB" id="X1V110"/>
<proteinExistence type="predicted"/>
<sequence>AWTEREDRRINEYREEIANLARKIMEIAREEMESISEDNLEEQDFSTFIGTTTFKRMILLALLDRFEIIGSLRATILDDWIASTSISIPCLELFYEFYSEMISRYFQREFASQRGDFIDLEYVTYASTCNSFITQEGQRRFRGVLGRSIVRARIPCETQNLDELLSEFAD</sequence>
<accession>X1V110</accession>
<dbReference type="EMBL" id="BARW01035877">
    <property type="protein sequence ID" value="GAJ23438.1"/>
    <property type="molecule type" value="Genomic_DNA"/>
</dbReference>
<feature type="non-terminal residue" evidence="2">
    <location>
        <position position="1"/>
    </location>
</feature>
<evidence type="ECO:0000256" key="1">
    <source>
        <dbReference type="SAM" id="Coils"/>
    </source>
</evidence>
<name>X1V110_9ZZZZ</name>
<evidence type="ECO:0000313" key="2">
    <source>
        <dbReference type="EMBL" id="GAJ23438.1"/>
    </source>
</evidence>
<reference evidence="2" key="1">
    <citation type="journal article" date="2014" name="Front. Microbiol.">
        <title>High frequency of phylogenetically diverse reductive dehalogenase-homologous genes in deep subseafloor sedimentary metagenomes.</title>
        <authorList>
            <person name="Kawai M."/>
            <person name="Futagami T."/>
            <person name="Toyoda A."/>
            <person name="Takaki Y."/>
            <person name="Nishi S."/>
            <person name="Hori S."/>
            <person name="Arai W."/>
            <person name="Tsubouchi T."/>
            <person name="Morono Y."/>
            <person name="Uchiyama I."/>
            <person name="Ito T."/>
            <person name="Fujiyama A."/>
            <person name="Inagaki F."/>
            <person name="Takami H."/>
        </authorList>
    </citation>
    <scope>NUCLEOTIDE SEQUENCE</scope>
    <source>
        <strain evidence="2">Expedition CK06-06</strain>
    </source>
</reference>